<dbReference type="GO" id="GO:0016887">
    <property type="term" value="F:ATP hydrolysis activity"/>
    <property type="evidence" value="ECO:0007669"/>
    <property type="project" value="InterPro"/>
</dbReference>
<organism evidence="5 6">
    <name type="scientific">Umezawaea tangerina</name>
    <dbReference type="NCBI Taxonomy" id="84725"/>
    <lineage>
        <taxon>Bacteria</taxon>
        <taxon>Bacillati</taxon>
        <taxon>Actinomycetota</taxon>
        <taxon>Actinomycetes</taxon>
        <taxon>Pseudonocardiales</taxon>
        <taxon>Pseudonocardiaceae</taxon>
        <taxon>Umezawaea</taxon>
    </lineage>
</organism>
<dbReference type="EMBL" id="PVTF01000006">
    <property type="protein sequence ID" value="PRY40425.1"/>
    <property type="molecule type" value="Genomic_DNA"/>
</dbReference>
<name>A0A2T0T417_9PSEU</name>
<keyword evidence="6" id="KW-1185">Reference proteome</keyword>
<feature type="domain" description="ABC transporter" evidence="4">
    <location>
        <begin position="6"/>
        <end position="229"/>
    </location>
</feature>
<reference evidence="5 6" key="1">
    <citation type="submission" date="2018-03" db="EMBL/GenBank/DDBJ databases">
        <title>Genomic Encyclopedia of Archaeal and Bacterial Type Strains, Phase II (KMG-II): from individual species to whole genera.</title>
        <authorList>
            <person name="Goeker M."/>
        </authorList>
    </citation>
    <scope>NUCLEOTIDE SEQUENCE [LARGE SCALE GENOMIC DNA]</scope>
    <source>
        <strain evidence="5 6">DSM 44720</strain>
    </source>
</reference>
<dbReference type="Pfam" id="PF00005">
    <property type="entry name" value="ABC_tran"/>
    <property type="match status" value="1"/>
</dbReference>
<dbReference type="GO" id="GO:0005524">
    <property type="term" value="F:ATP binding"/>
    <property type="evidence" value="ECO:0007669"/>
    <property type="project" value="UniProtKB-KW"/>
</dbReference>
<dbReference type="CDD" id="cd03255">
    <property type="entry name" value="ABC_MJ0796_LolCDE_FtsE"/>
    <property type="match status" value="1"/>
</dbReference>
<dbReference type="OrthoDB" id="9802264at2"/>
<dbReference type="SUPFAM" id="SSF52540">
    <property type="entry name" value="P-loop containing nucleoside triphosphate hydrolases"/>
    <property type="match status" value="1"/>
</dbReference>
<dbReference type="SMART" id="SM00382">
    <property type="entry name" value="AAA"/>
    <property type="match status" value="1"/>
</dbReference>
<dbReference type="PROSITE" id="PS00211">
    <property type="entry name" value="ABC_TRANSPORTER_1"/>
    <property type="match status" value="1"/>
</dbReference>
<dbReference type="PROSITE" id="PS50893">
    <property type="entry name" value="ABC_TRANSPORTER_2"/>
    <property type="match status" value="1"/>
</dbReference>
<accession>A0A2T0T417</accession>
<gene>
    <name evidence="5" type="ORF">CLV43_106160</name>
</gene>
<dbReference type="Proteomes" id="UP000239494">
    <property type="component" value="Unassembled WGS sequence"/>
</dbReference>
<dbReference type="GO" id="GO:0022857">
    <property type="term" value="F:transmembrane transporter activity"/>
    <property type="evidence" value="ECO:0007669"/>
    <property type="project" value="TreeGrafter"/>
</dbReference>
<evidence type="ECO:0000256" key="2">
    <source>
        <dbReference type="ARBA" id="ARBA00022741"/>
    </source>
</evidence>
<protein>
    <submittedName>
        <fullName evidence="5">Putative ABC transport system ATP-binding protein</fullName>
    </submittedName>
</protein>
<evidence type="ECO:0000313" key="5">
    <source>
        <dbReference type="EMBL" id="PRY40425.1"/>
    </source>
</evidence>
<sequence>MTTPVIELRDVRRAYDDGPPALHDASLTVLPGEAVAILGPSGSGKSTLLNLIAGLDRPDSGTVTVAGVRVDRLGEAASARYRRAKIGMVFQFFNLLDDLTVADNVVLPAQLAGMARAEARKRAAELLGALGVDRHADTYPGRLSGGERQRVAVARALVNRPPLLLADEPTGALDSASGEEVSALLAELNADGQTIVVVTHDLALAKSCTTRTIRLVDGHVDDDLTAGTAR</sequence>
<dbReference type="RefSeq" id="WP_106188987.1">
    <property type="nucleotide sequence ID" value="NZ_PVTF01000006.1"/>
</dbReference>
<dbReference type="InterPro" id="IPR015854">
    <property type="entry name" value="ABC_transpr_LolD-like"/>
</dbReference>
<comment type="caution">
    <text evidence="5">The sequence shown here is derived from an EMBL/GenBank/DDBJ whole genome shotgun (WGS) entry which is preliminary data.</text>
</comment>
<dbReference type="AlphaFoldDB" id="A0A2T0T417"/>
<dbReference type="InterPro" id="IPR027417">
    <property type="entry name" value="P-loop_NTPase"/>
</dbReference>
<dbReference type="FunFam" id="3.40.50.300:FF:000032">
    <property type="entry name" value="Export ABC transporter ATP-binding protein"/>
    <property type="match status" value="1"/>
</dbReference>
<evidence type="ECO:0000256" key="3">
    <source>
        <dbReference type="ARBA" id="ARBA00022840"/>
    </source>
</evidence>
<evidence type="ECO:0000256" key="1">
    <source>
        <dbReference type="ARBA" id="ARBA00022448"/>
    </source>
</evidence>
<dbReference type="GO" id="GO:0098796">
    <property type="term" value="C:membrane protein complex"/>
    <property type="evidence" value="ECO:0007669"/>
    <property type="project" value="UniProtKB-ARBA"/>
</dbReference>
<dbReference type="Gene3D" id="3.40.50.300">
    <property type="entry name" value="P-loop containing nucleotide triphosphate hydrolases"/>
    <property type="match status" value="1"/>
</dbReference>
<dbReference type="InterPro" id="IPR017871">
    <property type="entry name" value="ABC_transporter-like_CS"/>
</dbReference>
<evidence type="ECO:0000259" key="4">
    <source>
        <dbReference type="PROSITE" id="PS50893"/>
    </source>
</evidence>
<dbReference type="InterPro" id="IPR017911">
    <property type="entry name" value="MacB-like_ATP-bd"/>
</dbReference>
<dbReference type="PANTHER" id="PTHR24220">
    <property type="entry name" value="IMPORT ATP-BINDING PROTEIN"/>
    <property type="match status" value="1"/>
</dbReference>
<proteinExistence type="predicted"/>
<keyword evidence="3 5" id="KW-0067">ATP-binding</keyword>
<keyword evidence="2" id="KW-0547">Nucleotide-binding</keyword>
<evidence type="ECO:0000313" key="6">
    <source>
        <dbReference type="Proteomes" id="UP000239494"/>
    </source>
</evidence>
<keyword evidence="1" id="KW-0813">Transport</keyword>
<dbReference type="GO" id="GO:0005886">
    <property type="term" value="C:plasma membrane"/>
    <property type="evidence" value="ECO:0007669"/>
    <property type="project" value="TreeGrafter"/>
</dbReference>
<dbReference type="InterPro" id="IPR003593">
    <property type="entry name" value="AAA+_ATPase"/>
</dbReference>
<dbReference type="InterPro" id="IPR003439">
    <property type="entry name" value="ABC_transporter-like_ATP-bd"/>
</dbReference>